<name>A0ABU1PUY5_9PSEU</name>
<proteinExistence type="predicted"/>
<feature type="domain" description="Aminoglycoside phosphotransferase" evidence="1">
    <location>
        <begin position="23"/>
        <end position="181"/>
    </location>
</feature>
<dbReference type="EMBL" id="JAVDSG010000001">
    <property type="protein sequence ID" value="MDR6593699.1"/>
    <property type="molecule type" value="Genomic_DNA"/>
</dbReference>
<evidence type="ECO:0000259" key="1">
    <source>
        <dbReference type="Pfam" id="PF01636"/>
    </source>
</evidence>
<dbReference type="SUPFAM" id="SSF56112">
    <property type="entry name" value="Protein kinase-like (PK-like)"/>
    <property type="match status" value="1"/>
</dbReference>
<evidence type="ECO:0000313" key="3">
    <source>
        <dbReference type="Proteomes" id="UP001268819"/>
    </source>
</evidence>
<dbReference type="Pfam" id="PF01636">
    <property type="entry name" value="APH"/>
    <property type="match status" value="1"/>
</dbReference>
<evidence type="ECO:0000313" key="2">
    <source>
        <dbReference type="EMBL" id="MDR6593699.1"/>
    </source>
</evidence>
<keyword evidence="3" id="KW-1185">Reference proteome</keyword>
<comment type="caution">
    <text evidence="2">The sequence shown here is derived from an EMBL/GenBank/DDBJ whole genome shotgun (WGS) entry which is preliminary data.</text>
</comment>
<dbReference type="Proteomes" id="UP001268819">
    <property type="component" value="Unassembled WGS sequence"/>
</dbReference>
<sequence length="231" mass="25599">MRSPLAWMHRNEVVVSPFLPEQLAPRLLWDIEVDGWLVLGFEHVPGRHATLSPDSDDLPLVVDAVDEVSRTAPPPSSTARRPMSAQWAKALEVEIGVAPPADADPWSVANAGLLVEWASRAPEHMGGDRLIHSDLHSLNFLVSDRARVIDWAWWRTGAAWIDPALLVIRLIAGGHDPDAAEKWAHNFDGFATAPHDAITAFAASVLRVWERRFAGTPNTNAARRWVQYRLA</sequence>
<dbReference type="InterPro" id="IPR002575">
    <property type="entry name" value="Aminoglycoside_PTrfase"/>
</dbReference>
<gene>
    <name evidence="2" type="ORF">J2S66_002083</name>
</gene>
<organism evidence="2 3">
    <name type="scientific">Saccharothrix longispora</name>
    <dbReference type="NCBI Taxonomy" id="33920"/>
    <lineage>
        <taxon>Bacteria</taxon>
        <taxon>Bacillati</taxon>
        <taxon>Actinomycetota</taxon>
        <taxon>Actinomycetes</taxon>
        <taxon>Pseudonocardiales</taxon>
        <taxon>Pseudonocardiaceae</taxon>
        <taxon>Saccharothrix</taxon>
    </lineage>
</organism>
<protein>
    <submittedName>
        <fullName evidence="2">Thiamine kinase-like enzyme</fullName>
    </submittedName>
</protein>
<dbReference type="InterPro" id="IPR011009">
    <property type="entry name" value="Kinase-like_dom_sf"/>
</dbReference>
<reference evidence="2 3" key="1">
    <citation type="submission" date="2023-07" db="EMBL/GenBank/DDBJ databases">
        <title>Sequencing the genomes of 1000 actinobacteria strains.</title>
        <authorList>
            <person name="Klenk H.-P."/>
        </authorList>
    </citation>
    <scope>NUCLEOTIDE SEQUENCE [LARGE SCALE GENOMIC DNA]</scope>
    <source>
        <strain evidence="2 3">DSM 43749</strain>
    </source>
</reference>
<accession>A0ABU1PUY5</accession>
<dbReference type="RefSeq" id="WP_310306631.1">
    <property type="nucleotide sequence ID" value="NZ_BAAAXB010000001.1"/>
</dbReference>